<dbReference type="InterPro" id="IPR050166">
    <property type="entry name" value="ABC_transporter_ATP-bind"/>
</dbReference>
<evidence type="ECO:0000256" key="1">
    <source>
        <dbReference type="ARBA" id="ARBA00022448"/>
    </source>
</evidence>
<keyword evidence="2" id="KW-0547">Nucleotide-binding</keyword>
<name>A0A3N5AEG8_9THEO</name>
<keyword evidence="1" id="KW-0813">Transport</keyword>
<dbReference type="RefSeq" id="WP_123931878.1">
    <property type="nucleotide sequence ID" value="NZ_RKRE01000003.1"/>
</dbReference>
<accession>A0A3N5AEG8</accession>
<comment type="caution">
    <text evidence="5">The sequence shown here is derived from an EMBL/GenBank/DDBJ whole genome shotgun (WGS) entry which is preliminary data.</text>
</comment>
<keyword evidence="6" id="KW-1185">Reference proteome</keyword>
<evidence type="ECO:0000256" key="2">
    <source>
        <dbReference type="ARBA" id="ARBA00022741"/>
    </source>
</evidence>
<sequence length="259" mass="28014">MILVEGLRVTYQTAGGPVAALGGVSFRVAAGETCCVIGSSGCGKSTLLSVLAGLIPDFAGKVLVAGAPVAPGRRQTALILQDYGLLPWKNVFANVALGLEIRKVPRPEREARVNRLLRELGLYEYRRLYPAQLSGGQRQRVAIARALALEPDLLLMDEPFSSLDALTREALQESLREIWTRTRCTIVLVTHSIEEAVFLGRQIIVLSPRPGRVVAALPNPGAGRQDWRRDPEFLRLCSFLREKLAVGAAAPGTAAAGRR</sequence>
<dbReference type="Pfam" id="PF00005">
    <property type="entry name" value="ABC_tran"/>
    <property type="match status" value="1"/>
</dbReference>
<dbReference type="CDD" id="cd03293">
    <property type="entry name" value="ABC_NrtD_SsuB_transporters"/>
    <property type="match status" value="1"/>
</dbReference>
<dbReference type="EMBL" id="RKRE01000003">
    <property type="protein sequence ID" value="RPF43047.1"/>
    <property type="molecule type" value="Genomic_DNA"/>
</dbReference>
<evidence type="ECO:0000313" key="5">
    <source>
        <dbReference type="EMBL" id="RPF43047.1"/>
    </source>
</evidence>
<evidence type="ECO:0000259" key="4">
    <source>
        <dbReference type="PROSITE" id="PS50893"/>
    </source>
</evidence>
<dbReference type="SMART" id="SM00382">
    <property type="entry name" value="AAA"/>
    <property type="match status" value="1"/>
</dbReference>
<dbReference type="InterPro" id="IPR017871">
    <property type="entry name" value="ABC_transporter-like_CS"/>
</dbReference>
<protein>
    <submittedName>
        <fullName evidence="5">NitT/TauT family transport system ATP-binding protein</fullName>
    </submittedName>
</protein>
<evidence type="ECO:0000256" key="3">
    <source>
        <dbReference type="ARBA" id="ARBA00022840"/>
    </source>
</evidence>
<proteinExistence type="predicted"/>
<gene>
    <name evidence="5" type="ORF">EDD75_2166</name>
</gene>
<dbReference type="AlphaFoldDB" id="A0A3N5AEG8"/>
<dbReference type="Proteomes" id="UP000282654">
    <property type="component" value="Unassembled WGS sequence"/>
</dbReference>
<dbReference type="PROSITE" id="PS50893">
    <property type="entry name" value="ABC_TRANSPORTER_2"/>
    <property type="match status" value="1"/>
</dbReference>
<dbReference type="PANTHER" id="PTHR42788:SF20">
    <property type="entry name" value="ABC TRANSPORTER ATP-BINDING PROTEIN"/>
    <property type="match status" value="1"/>
</dbReference>
<dbReference type="InterPro" id="IPR003593">
    <property type="entry name" value="AAA+_ATPase"/>
</dbReference>
<dbReference type="GO" id="GO:0016887">
    <property type="term" value="F:ATP hydrolysis activity"/>
    <property type="evidence" value="ECO:0007669"/>
    <property type="project" value="InterPro"/>
</dbReference>
<organism evidence="5 6">
    <name type="scientific">Thermodesulfitimonas autotrophica</name>
    <dbReference type="NCBI Taxonomy" id="1894989"/>
    <lineage>
        <taxon>Bacteria</taxon>
        <taxon>Bacillati</taxon>
        <taxon>Bacillota</taxon>
        <taxon>Clostridia</taxon>
        <taxon>Thermoanaerobacterales</taxon>
        <taxon>Thermoanaerobacteraceae</taxon>
        <taxon>Thermodesulfitimonas</taxon>
    </lineage>
</organism>
<dbReference type="SUPFAM" id="SSF52540">
    <property type="entry name" value="P-loop containing nucleoside triphosphate hydrolases"/>
    <property type="match status" value="1"/>
</dbReference>
<reference evidence="5 6" key="1">
    <citation type="submission" date="2018-11" db="EMBL/GenBank/DDBJ databases">
        <title>Genomic Encyclopedia of Type Strains, Phase IV (KMG-IV): sequencing the most valuable type-strain genomes for metagenomic binning, comparative biology and taxonomic classification.</title>
        <authorList>
            <person name="Goeker M."/>
        </authorList>
    </citation>
    <scope>NUCLEOTIDE SEQUENCE [LARGE SCALE GENOMIC DNA]</scope>
    <source>
        <strain evidence="5 6">DSM 102936</strain>
    </source>
</reference>
<keyword evidence="3 5" id="KW-0067">ATP-binding</keyword>
<dbReference type="InterPro" id="IPR003439">
    <property type="entry name" value="ABC_transporter-like_ATP-bd"/>
</dbReference>
<feature type="domain" description="ABC transporter" evidence="4">
    <location>
        <begin position="4"/>
        <end position="233"/>
    </location>
</feature>
<dbReference type="OrthoDB" id="9801958at2"/>
<dbReference type="PANTHER" id="PTHR42788">
    <property type="entry name" value="TAURINE IMPORT ATP-BINDING PROTEIN-RELATED"/>
    <property type="match status" value="1"/>
</dbReference>
<dbReference type="GO" id="GO:0005524">
    <property type="term" value="F:ATP binding"/>
    <property type="evidence" value="ECO:0007669"/>
    <property type="project" value="UniProtKB-KW"/>
</dbReference>
<dbReference type="PROSITE" id="PS00211">
    <property type="entry name" value="ABC_TRANSPORTER_1"/>
    <property type="match status" value="1"/>
</dbReference>
<evidence type="ECO:0000313" key="6">
    <source>
        <dbReference type="Proteomes" id="UP000282654"/>
    </source>
</evidence>
<dbReference type="Gene3D" id="3.40.50.300">
    <property type="entry name" value="P-loop containing nucleotide triphosphate hydrolases"/>
    <property type="match status" value="1"/>
</dbReference>
<dbReference type="InterPro" id="IPR027417">
    <property type="entry name" value="P-loop_NTPase"/>
</dbReference>